<evidence type="ECO:0000256" key="1">
    <source>
        <dbReference type="SAM" id="SignalP"/>
    </source>
</evidence>
<accession>A0A318U9G9</accession>
<dbReference type="PANTHER" id="PTHR34406">
    <property type="entry name" value="PROTEIN YCEI"/>
    <property type="match status" value="1"/>
</dbReference>
<evidence type="ECO:0000313" key="4">
    <source>
        <dbReference type="Proteomes" id="UP000248198"/>
    </source>
</evidence>
<protein>
    <submittedName>
        <fullName evidence="3">Polyisoprenoid-binding protein YceI</fullName>
    </submittedName>
</protein>
<dbReference type="AlphaFoldDB" id="A0A318U9G9"/>
<keyword evidence="4" id="KW-1185">Reference proteome</keyword>
<feature type="chain" id="PRO_5016384928" evidence="1">
    <location>
        <begin position="25"/>
        <end position="200"/>
    </location>
</feature>
<sequence length="200" mass="21891">MYKFILNMKKIFVLIAIASTALFAFKPVADSVWEADTAHSKLGFVVTHLMITDVEGSFKNFQSKITSSKPDFSDAVVELSADVNSVTTDNDKRDEHLKGADFFDVAKFPKLSFKSTAVKKVAANKYKVSGNLTFHGVTKPVTLDATLRGVTTNPMSKKATAGFKVTGTIKRADFAFGTKYPNAMLSEEVTLNANTEFVKN</sequence>
<name>A0A318U9G9_9SPHI</name>
<dbReference type="PANTHER" id="PTHR34406:SF1">
    <property type="entry name" value="PROTEIN YCEI"/>
    <property type="match status" value="1"/>
</dbReference>
<dbReference type="InterPro" id="IPR036761">
    <property type="entry name" value="TTHA0802/YceI-like_sf"/>
</dbReference>
<dbReference type="InterPro" id="IPR007372">
    <property type="entry name" value="Lipid/polyisoprenoid-bd_YceI"/>
</dbReference>
<dbReference type="SUPFAM" id="SSF101874">
    <property type="entry name" value="YceI-like"/>
    <property type="match status" value="1"/>
</dbReference>
<dbReference type="EMBL" id="QKLU01000007">
    <property type="protein sequence ID" value="PYF71564.1"/>
    <property type="molecule type" value="Genomic_DNA"/>
</dbReference>
<organism evidence="3 4">
    <name type="scientific">Pedobacter nutrimenti</name>
    <dbReference type="NCBI Taxonomy" id="1241337"/>
    <lineage>
        <taxon>Bacteria</taxon>
        <taxon>Pseudomonadati</taxon>
        <taxon>Bacteroidota</taxon>
        <taxon>Sphingobacteriia</taxon>
        <taxon>Sphingobacteriales</taxon>
        <taxon>Sphingobacteriaceae</taxon>
        <taxon>Pedobacter</taxon>
    </lineage>
</organism>
<dbReference type="Pfam" id="PF04264">
    <property type="entry name" value="YceI"/>
    <property type="match status" value="1"/>
</dbReference>
<keyword evidence="1" id="KW-0732">Signal</keyword>
<proteinExistence type="predicted"/>
<feature type="domain" description="Lipid/polyisoprenoid-binding YceI-like" evidence="2">
    <location>
        <begin position="32"/>
        <end position="198"/>
    </location>
</feature>
<gene>
    <name evidence="3" type="ORF">B0O44_107179</name>
</gene>
<reference evidence="3 4" key="1">
    <citation type="submission" date="2018-06" db="EMBL/GenBank/DDBJ databases">
        <title>Genomic Encyclopedia of Archaeal and Bacterial Type Strains, Phase II (KMG-II): from individual species to whole genera.</title>
        <authorList>
            <person name="Goeker M."/>
        </authorList>
    </citation>
    <scope>NUCLEOTIDE SEQUENCE [LARGE SCALE GENOMIC DNA]</scope>
    <source>
        <strain evidence="3 4">DSM 27372</strain>
    </source>
</reference>
<dbReference type="Gene3D" id="2.40.128.110">
    <property type="entry name" value="Lipid/polyisoprenoid-binding, YceI-like"/>
    <property type="match status" value="1"/>
</dbReference>
<feature type="signal peptide" evidence="1">
    <location>
        <begin position="1"/>
        <end position="24"/>
    </location>
</feature>
<comment type="caution">
    <text evidence="3">The sequence shown here is derived from an EMBL/GenBank/DDBJ whole genome shotgun (WGS) entry which is preliminary data.</text>
</comment>
<evidence type="ECO:0000259" key="2">
    <source>
        <dbReference type="SMART" id="SM00867"/>
    </source>
</evidence>
<dbReference type="Proteomes" id="UP000248198">
    <property type="component" value="Unassembled WGS sequence"/>
</dbReference>
<evidence type="ECO:0000313" key="3">
    <source>
        <dbReference type="EMBL" id="PYF71564.1"/>
    </source>
</evidence>
<dbReference type="SMART" id="SM00867">
    <property type="entry name" value="YceI"/>
    <property type="match status" value="1"/>
</dbReference>